<feature type="signal peptide" evidence="1">
    <location>
        <begin position="1"/>
        <end position="24"/>
    </location>
</feature>
<evidence type="ECO:0000313" key="4">
    <source>
        <dbReference type="Proteomes" id="UP001464891"/>
    </source>
</evidence>
<dbReference type="Pfam" id="PF00395">
    <property type="entry name" value="SLH"/>
    <property type="match status" value="2"/>
</dbReference>
<dbReference type="Proteomes" id="UP001464891">
    <property type="component" value="Unassembled WGS sequence"/>
</dbReference>
<feature type="domain" description="SLH" evidence="2">
    <location>
        <begin position="99"/>
        <end position="159"/>
    </location>
</feature>
<dbReference type="SUPFAM" id="SSF69318">
    <property type="entry name" value="Integrin alpha N-terminal domain"/>
    <property type="match status" value="1"/>
</dbReference>
<dbReference type="RefSeq" id="WP_190433927.1">
    <property type="nucleotide sequence ID" value="NZ_JAMPKM010000002.1"/>
</dbReference>
<dbReference type="EMBL" id="JAMPKM010000002">
    <property type="protein sequence ID" value="MEP0816521.1"/>
    <property type="molecule type" value="Genomic_DNA"/>
</dbReference>
<evidence type="ECO:0000313" key="3">
    <source>
        <dbReference type="EMBL" id="MEP0816521.1"/>
    </source>
</evidence>
<keyword evidence="1" id="KW-0732">Signal</keyword>
<dbReference type="InterPro" id="IPR028994">
    <property type="entry name" value="Integrin_alpha_N"/>
</dbReference>
<dbReference type="InterPro" id="IPR051465">
    <property type="entry name" value="Cell_Envelope_Struct_Comp"/>
</dbReference>
<dbReference type="PROSITE" id="PS51272">
    <property type="entry name" value="SLH"/>
    <property type="match status" value="3"/>
</dbReference>
<dbReference type="InterPro" id="IPR001119">
    <property type="entry name" value="SLH_dom"/>
</dbReference>
<feature type="chain" id="PRO_5046395840" evidence="1">
    <location>
        <begin position="25"/>
        <end position="472"/>
    </location>
</feature>
<comment type="caution">
    <text evidence="3">The sequence shown here is derived from an EMBL/GenBank/DDBJ whole genome shotgun (WGS) entry which is preliminary data.</text>
</comment>
<organism evidence="3 4">
    <name type="scientific">Trichocoleus desertorum GB2-A4</name>
    <dbReference type="NCBI Taxonomy" id="2933944"/>
    <lineage>
        <taxon>Bacteria</taxon>
        <taxon>Bacillati</taxon>
        <taxon>Cyanobacteriota</taxon>
        <taxon>Cyanophyceae</taxon>
        <taxon>Leptolyngbyales</taxon>
        <taxon>Trichocoleusaceae</taxon>
        <taxon>Trichocoleus</taxon>
    </lineage>
</organism>
<feature type="domain" description="SLH" evidence="2">
    <location>
        <begin position="35"/>
        <end position="98"/>
    </location>
</feature>
<dbReference type="PANTHER" id="PTHR43308:SF5">
    <property type="entry name" value="S-LAYER PROTEIN _ PEPTIDOGLYCAN ENDO-BETA-N-ACETYLGLUCOSAMINIDASE"/>
    <property type="match status" value="1"/>
</dbReference>
<dbReference type="PANTHER" id="PTHR43308">
    <property type="entry name" value="OUTER MEMBRANE PROTEIN ALPHA-RELATED"/>
    <property type="match status" value="1"/>
</dbReference>
<evidence type="ECO:0000256" key="1">
    <source>
        <dbReference type="SAM" id="SignalP"/>
    </source>
</evidence>
<gene>
    <name evidence="3" type="ORF">NC998_05375</name>
</gene>
<evidence type="ECO:0000259" key="2">
    <source>
        <dbReference type="PROSITE" id="PS51272"/>
    </source>
</evidence>
<proteinExistence type="predicted"/>
<keyword evidence="4" id="KW-1185">Reference proteome</keyword>
<sequence>MVVARKPVGLSLVAALGVAVNAIAPFSGLSSAIAQTTGFSDVQPNNWAAACIGELAKRQIIKGYPDGRFRPADPVTRAEFAALLRQGFPNQPQVREAIGFVDVPSNYWAAAAIQEAYRRGFLSGYPDRKFIPTQSIPRVQALVALASGLKYAATQPTTVVLNAAYADAGAVPDYARNAVAAATEKNLVVNYPKIQQLEPTRFASRAEIATFLCQAIQPGLVPTQYIANTQQFSTETKTAEEENVRVQLTYRPREPLADNFRIQISRSGQTVLEAAMPVDEGLQRFSNLEVQDLDGDQEPEVVVDLFSGGAYCCTSSYIYGYNATQNAYRNVKQFWGSPSYRLEDLDQDNLPEFVSGDPRFDAQFTAHAASGLPIQIWQYRRSQMQNVTRNYPKLIYEDAVQHWQNYTFSKDLGASATRGFLAAYLADKHLLGQGQEGWQLVQQAYPYDDRRQYFIDLRDFLQKNGYITTTSQ</sequence>
<accession>A0ABV0J427</accession>
<name>A0ABV0J427_9CYAN</name>
<feature type="domain" description="SLH" evidence="2">
    <location>
        <begin position="162"/>
        <end position="226"/>
    </location>
</feature>
<protein>
    <submittedName>
        <fullName evidence="3">S-layer homology domain-containing protein</fullName>
    </submittedName>
</protein>
<reference evidence="3 4" key="1">
    <citation type="submission" date="2022-04" db="EMBL/GenBank/DDBJ databases">
        <title>Positive selection, recombination, and allopatry shape intraspecific diversity of widespread and dominant cyanobacteria.</title>
        <authorList>
            <person name="Wei J."/>
            <person name="Shu W."/>
            <person name="Hu C."/>
        </authorList>
    </citation>
    <scope>NUCLEOTIDE SEQUENCE [LARGE SCALE GENOMIC DNA]</scope>
    <source>
        <strain evidence="3 4">GB2-A4</strain>
    </source>
</reference>